<dbReference type="Proteomes" id="UP000823486">
    <property type="component" value="Unassembled WGS sequence"/>
</dbReference>
<dbReference type="InterPro" id="IPR036890">
    <property type="entry name" value="HATPase_C_sf"/>
</dbReference>
<keyword evidence="6" id="KW-0808">Transferase</keyword>
<dbReference type="SMART" id="SM00304">
    <property type="entry name" value="HAMP"/>
    <property type="match status" value="2"/>
</dbReference>
<dbReference type="InterPro" id="IPR050351">
    <property type="entry name" value="BphY/WalK/GraS-like"/>
</dbReference>
<evidence type="ECO:0000256" key="5">
    <source>
        <dbReference type="ARBA" id="ARBA00022553"/>
    </source>
</evidence>
<evidence type="ECO:0000256" key="7">
    <source>
        <dbReference type="ARBA" id="ARBA00022741"/>
    </source>
</evidence>
<feature type="domain" description="Histidine kinase" evidence="13">
    <location>
        <begin position="144"/>
        <end position="357"/>
    </location>
</feature>
<organism evidence="15 16">
    <name type="scientific">Peribacillus deserti</name>
    <dbReference type="NCBI Taxonomy" id="673318"/>
    <lineage>
        <taxon>Bacteria</taxon>
        <taxon>Bacillati</taxon>
        <taxon>Bacillota</taxon>
        <taxon>Bacilli</taxon>
        <taxon>Bacillales</taxon>
        <taxon>Bacillaceae</taxon>
        <taxon>Peribacillus</taxon>
    </lineage>
</organism>
<dbReference type="PANTHER" id="PTHR42878:SF7">
    <property type="entry name" value="SENSOR HISTIDINE KINASE GLRK"/>
    <property type="match status" value="1"/>
</dbReference>
<protein>
    <recommendedName>
        <fullName evidence="3">histidine kinase</fullName>
        <ecNumber evidence="3">2.7.13.3</ecNumber>
    </recommendedName>
</protein>
<dbReference type="InterPro" id="IPR003661">
    <property type="entry name" value="HisK_dim/P_dom"/>
</dbReference>
<dbReference type="GO" id="GO:0016301">
    <property type="term" value="F:kinase activity"/>
    <property type="evidence" value="ECO:0007669"/>
    <property type="project" value="UniProtKB-KW"/>
</dbReference>
<dbReference type="CDD" id="cd00075">
    <property type="entry name" value="HATPase"/>
    <property type="match status" value="1"/>
</dbReference>
<proteinExistence type="predicted"/>
<accession>A0ABS2QHL9</accession>
<dbReference type="Pfam" id="PF00512">
    <property type="entry name" value="HisKA"/>
    <property type="match status" value="1"/>
</dbReference>
<dbReference type="RefSeq" id="WP_204542073.1">
    <property type="nucleotide sequence ID" value="NZ_JAFBFI010000007.1"/>
</dbReference>
<dbReference type="Gene3D" id="3.30.565.10">
    <property type="entry name" value="Histidine kinase-like ATPase, C-terminal domain"/>
    <property type="match status" value="1"/>
</dbReference>
<dbReference type="CDD" id="cd00082">
    <property type="entry name" value="HisKA"/>
    <property type="match status" value="1"/>
</dbReference>
<keyword evidence="12" id="KW-1133">Transmembrane helix</keyword>
<comment type="subcellular location">
    <subcellularLocation>
        <location evidence="2">Cell membrane</location>
        <topology evidence="2">Multi-pass membrane protein</topology>
    </subcellularLocation>
</comment>
<dbReference type="EMBL" id="JAFBFI010000007">
    <property type="protein sequence ID" value="MBM7692455.1"/>
    <property type="molecule type" value="Genomic_DNA"/>
</dbReference>
<dbReference type="InterPro" id="IPR004358">
    <property type="entry name" value="Sig_transdc_His_kin-like_C"/>
</dbReference>
<keyword evidence="5" id="KW-0597">Phosphoprotein</keyword>
<dbReference type="InterPro" id="IPR003660">
    <property type="entry name" value="HAMP_dom"/>
</dbReference>
<dbReference type="PRINTS" id="PR00344">
    <property type="entry name" value="BCTRLSENSOR"/>
</dbReference>
<dbReference type="Pfam" id="PF02518">
    <property type="entry name" value="HATPase_c"/>
    <property type="match status" value="1"/>
</dbReference>
<sequence>MRKGLHARLALIFTLIASAVLILTSIIYALEIHYHFTMFQHESATIQHLDPLSSHLERAMLESILFTAIAAIILVFIVSYFVAKRLSNPLLQMREAAEKMTKGQWKTRVKISGNDELSELGHSLNQLALELENQEIARKNMTADIAHELRKPLTTLKSHMEAFEDGIWEPTLERIKDCTEEINRLIHLIQDLEQLNTIESPEFRMNFKENNLGGVIKHCIVSVTSAYLQKNVDVQANSSDNLNFPFDEERMKQILFNLLSNSLKYTPAGGLVRVSAENKGDHVLISVKDNGTGMRKKSLEKVFDRFYREDRSRSRDTGGSGIGLTIVRRLVEAHQGTVWIESTEGMGTIVYIQLPKN</sequence>
<evidence type="ECO:0000259" key="13">
    <source>
        <dbReference type="PROSITE" id="PS50109"/>
    </source>
</evidence>
<evidence type="ECO:0000256" key="11">
    <source>
        <dbReference type="ARBA" id="ARBA00023136"/>
    </source>
</evidence>
<evidence type="ECO:0000256" key="12">
    <source>
        <dbReference type="SAM" id="Phobius"/>
    </source>
</evidence>
<dbReference type="InterPro" id="IPR036097">
    <property type="entry name" value="HisK_dim/P_sf"/>
</dbReference>
<dbReference type="SMART" id="SM00388">
    <property type="entry name" value="HisKA"/>
    <property type="match status" value="1"/>
</dbReference>
<gene>
    <name evidence="15" type="ORF">JOC77_001885</name>
</gene>
<dbReference type="PROSITE" id="PS50885">
    <property type="entry name" value="HAMP"/>
    <property type="match status" value="1"/>
</dbReference>
<dbReference type="PROSITE" id="PS50109">
    <property type="entry name" value="HIS_KIN"/>
    <property type="match status" value="1"/>
</dbReference>
<dbReference type="SUPFAM" id="SSF47384">
    <property type="entry name" value="Homodimeric domain of signal transducing histidine kinase"/>
    <property type="match status" value="1"/>
</dbReference>
<feature type="domain" description="HAMP" evidence="14">
    <location>
        <begin position="84"/>
        <end position="136"/>
    </location>
</feature>
<keyword evidence="7" id="KW-0547">Nucleotide-binding</keyword>
<dbReference type="SUPFAM" id="SSF158472">
    <property type="entry name" value="HAMP domain-like"/>
    <property type="match status" value="1"/>
</dbReference>
<keyword evidence="11 12" id="KW-0472">Membrane</keyword>
<dbReference type="SMART" id="SM00387">
    <property type="entry name" value="HATPase_c"/>
    <property type="match status" value="1"/>
</dbReference>
<keyword evidence="10" id="KW-0902">Two-component regulatory system</keyword>
<evidence type="ECO:0000256" key="6">
    <source>
        <dbReference type="ARBA" id="ARBA00022679"/>
    </source>
</evidence>
<dbReference type="Gene3D" id="1.10.287.130">
    <property type="match status" value="1"/>
</dbReference>
<evidence type="ECO:0000256" key="3">
    <source>
        <dbReference type="ARBA" id="ARBA00012438"/>
    </source>
</evidence>
<dbReference type="EC" id="2.7.13.3" evidence="3"/>
<evidence type="ECO:0000256" key="8">
    <source>
        <dbReference type="ARBA" id="ARBA00022777"/>
    </source>
</evidence>
<name>A0ABS2QHL9_9BACI</name>
<dbReference type="PANTHER" id="PTHR42878">
    <property type="entry name" value="TWO-COMPONENT HISTIDINE KINASE"/>
    <property type="match status" value="1"/>
</dbReference>
<evidence type="ECO:0000256" key="2">
    <source>
        <dbReference type="ARBA" id="ARBA00004651"/>
    </source>
</evidence>
<dbReference type="InterPro" id="IPR003594">
    <property type="entry name" value="HATPase_dom"/>
</dbReference>
<dbReference type="SUPFAM" id="SSF55874">
    <property type="entry name" value="ATPase domain of HSP90 chaperone/DNA topoisomerase II/histidine kinase"/>
    <property type="match status" value="1"/>
</dbReference>
<evidence type="ECO:0000256" key="9">
    <source>
        <dbReference type="ARBA" id="ARBA00022840"/>
    </source>
</evidence>
<evidence type="ECO:0000313" key="16">
    <source>
        <dbReference type="Proteomes" id="UP000823486"/>
    </source>
</evidence>
<dbReference type="Pfam" id="PF00672">
    <property type="entry name" value="HAMP"/>
    <property type="match status" value="1"/>
</dbReference>
<evidence type="ECO:0000256" key="10">
    <source>
        <dbReference type="ARBA" id="ARBA00023012"/>
    </source>
</evidence>
<dbReference type="CDD" id="cd06225">
    <property type="entry name" value="HAMP"/>
    <property type="match status" value="1"/>
</dbReference>
<comment type="catalytic activity">
    <reaction evidence="1">
        <text>ATP + protein L-histidine = ADP + protein N-phospho-L-histidine.</text>
        <dbReference type="EC" id="2.7.13.3"/>
    </reaction>
</comment>
<evidence type="ECO:0000256" key="4">
    <source>
        <dbReference type="ARBA" id="ARBA00022475"/>
    </source>
</evidence>
<keyword evidence="9" id="KW-0067">ATP-binding</keyword>
<keyword evidence="8 15" id="KW-0418">Kinase</keyword>
<evidence type="ECO:0000259" key="14">
    <source>
        <dbReference type="PROSITE" id="PS50885"/>
    </source>
</evidence>
<feature type="transmembrane region" description="Helical" evidence="12">
    <location>
        <begin position="9"/>
        <end position="30"/>
    </location>
</feature>
<reference evidence="15 16" key="1">
    <citation type="submission" date="2021-01" db="EMBL/GenBank/DDBJ databases">
        <title>Genomic Encyclopedia of Type Strains, Phase IV (KMG-IV): sequencing the most valuable type-strain genomes for metagenomic binning, comparative biology and taxonomic classification.</title>
        <authorList>
            <person name="Goeker M."/>
        </authorList>
    </citation>
    <scope>NUCLEOTIDE SEQUENCE [LARGE SCALE GENOMIC DNA]</scope>
    <source>
        <strain evidence="15 16">DSM 105482</strain>
    </source>
</reference>
<dbReference type="Gene3D" id="6.10.340.10">
    <property type="match status" value="1"/>
</dbReference>
<keyword evidence="12" id="KW-0812">Transmembrane</keyword>
<dbReference type="InterPro" id="IPR005467">
    <property type="entry name" value="His_kinase_dom"/>
</dbReference>
<evidence type="ECO:0000313" key="15">
    <source>
        <dbReference type="EMBL" id="MBM7692455.1"/>
    </source>
</evidence>
<evidence type="ECO:0000256" key="1">
    <source>
        <dbReference type="ARBA" id="ARBA00000085"/>
    </source>
</evidence>
<keyword evidence="4" id="KW-1003">Cell membrane</keyword>
<keyword evidence="16" id="KW-1185">Reference proteome</keyword>
<feature type="transmembrane region" description="Helical" evidence="12">
    <location>
        <begin position="64"/>
        <end position="83"/>
    </location>
</feature>
<comment type="caution">
    <text evidence="15">The sequence shown here is derived from an EMBL/GenBank/DDBJ whole genome shotgun (WGS) entry which is preliminary data.</text>
</comment>